<comment type="function">
    <text evidence="1">Allows the formation of correctly charged Asn-tRNA(Asn) or Gln-tRNA(Gln) through the transamidation of misacylated Asp-tRNA(Asn) or Glu-tRNA(Gln) in organisms which lack either or both of asparaginyl-tRNA or glutaminyl-tRNA synthetases. The reaction takes place in the presence of glutamine and ATP through an activated phospho-Asp-tRNA(Asn) or phospho-Glu-tRNA(Gln).</text>
</comment>
<dbReference type="AlphaFoldDB" id="A0A1F4VCG4"/>
<dbReference type="PANTHER" id="PTHR15004:SF0">
    <property type="entry name" value="GLUTAMYL-TRNA(GLN) AMIDOTRANSFERASE SUBUNIT C, MITOCHONDRIAL"/>
    <property type="match status" value="1"/>
</dbReference>
<dbReference type="InterPro" id="IPR003837">
    <property type="entry name" value="GatC"/>
</dbReference>
<sequence>MISTSDVEKVARLSKLEISGTEVKKFQTLLSEAIDYIKVLNELDTTDIKPTSQVSGKVNIFDEDFVRKSLSMKDVLRNAKEKKESFFVTKSVIKKNEKIK</sequence>
<reference evidence="2 3" key="1">
    <citation type="journal article" date="2016" name="Nat. Commun.">
        <title>Thousands of microbial genomes shed light on interconnected biogeochemical processes in an aquifer system.</title>
        <authorList>
            <person name="Anantharaman K."/>
            <person name="Brown C.T."/>
            <person name="Hug L.A."/>
            <person name="Sharon I."/>
            <person name="Castelle C.J."/>
            <person name="Probst A.J."/>
            <person name="Thomas B.C."/>
            <person name="Singh A."/>
            <person name="Wilkins M.J."/>
            <person name="Karaoz U."/>
            <person name="Brodie E.L."/>
            <person name="Williams K.H."/>
            <person name="Hubbard S.S."/>
            <person name="Banfield J.F."/>
        </authorList>
    </citation>
    <scope>NUCLEOTIDE SEQUENCE [LARGE SCALE GENOMIC DNA]</scope>
</reference>
<proteinExistence type="inferred from homology"/>
<comment type="caution">
    <text evidence="2">The sequence shown here is derived from an EMBL/GenBank/DDBJ whole genome shotgun (WGS) entry which is preliminary data.</text>
</comment>
<evidence type="ECO:0000313" key="2">
    <source>
        <dbReference type="EMBL" id="OGC54895.1"/>
    </source>
</evidence>
<gene>
    <name evidence="1" type="primary">gatC</name>
    <name evidence="2" type="ORF">A3A78_02835</name>
</gene>
<keyword evidence="1" id="KW-0547">Nucleotide-binding</keyword>
<dbReference type="GO" id="GO:0070681">
    <property type="term" value="P:glutaminyl-tRNAGln biosynthesis via transamidation"/>
    <property type="evidence" value="ECO:0007669"/>
    <property type="project" value="TreeGrafter"/>
</dbReference>
<dbReference type="HAMAP" id="MF_00122">
    <property type="entry name" value="GatC"/>
    <property type="match status" value="1"/>
</dbReference>
<dbReference type="GO" id="GO:0050566">
    <property type="term" value="F:asparaginyl-tRNA synthase (glutamine-hydrolyzing) activity"/>
    <property type="evidence" value="ECO:0007669"/>
    <property type="project" value="RHEA"/>
</dbReference>
<dbReference type="GO" id="GO:0006412">
    <property type="term" value="P:translation"/>
    <property type="evidence" value="ECO:0007669"/>
    <property type="project" value="UniProtKB-UniRule"/>
</dbReference>
<dbReference type="NCBIfam" id="TIGR00135">
    <property type="entry name" value="gatC"/>
    <property type="match status" value="1"/>
</dbReference>
<name>A0A1F4VCG4_UNCKA</name>
<keyword evidence="1" id="KW-0648">Protein biosynthesis</keyword>
<dbReference type="SUPFAM" id="SSF141000">
    <property type="entry name" value="Glu-tRNAGln amidotransferase C subunit"/>
    <property type="match status" value="1"/>
</dbReference>
<evidence type="ECO:0000313" key="3">
    <source>
        <dbReference type="Proteomes" id="UP000176504"/>
    </source>
</evidence>
<dbReference type="EC" id="6.3.5.-" evidence="1"/>
<dbReference type="Proteomes" id="UP000176504">
    <property type="component" value="Unassembled WGS sequence"/>
</dbReference>
<organism evidence="2 3">
    <name type="scientific">candidate division WWE3 bacterium RIFCSPLOWO2_01_FULL_41_18</name>
    <dbReference type="NCBI Taxonomy" id="1802625"/>
    <lineage>
        <taxon>Bacteria</taxon>
        <taxon>Katanobacteria</taxon>
    </lineage>
</organism>
<keyword evidence="1" id="KW-0067">ATP-binding</keyword>
<dbReference type="GO" id="GO:0050567">
    <property type="term" value="F:glutaminyl-tRNA synthase (glutamine-hydrolyzing) activity"/>
    <property type="evidence" value="ECO:0007669"/>
    <property type="project" value="UniProtKB-UniRule"/>
</dbReference>
<keyword evidence="1" id="KW-0436">Ligase</keyword>
<comment type="catalytic activity">
    <reaction evidence="1">
        <text>L-aspartyl-tRNA(Asn) + L-glutamine + ATP + H2O = L-asparaginyl-tRNA(Asn) + L-glutamate + ADP + phosphate + 2 H(+)</text>
        <dbReference type="Rhea" id="RHEA:14513"/>
        <dbReference type="Rhea" id="RHEA-COMP:9674"/>
        <dbReference type="Rhea" id="RHEA-COMP:9677"/>
        <dbReference type="ChEBI" id="CHEBI:15377"/>
        <dbReference type="ChEBI" id="CHEBI:15378"/>
        <dbReference type="ChEBI" id="CHEBI:29985"/>
        <dbReference type="ChEBI" id="CHEBI:30616"/>
        <dbReference type="ChEBI" id="CHEBI:43474"/>
        <dbReference type="ChEBI" id="CHEBI:58359"/>
        <dbReference type="ChEBI" id="CHEBI:78515"/>
        <dbReference type="ChEBI" id="CHEBI:78516"/>
        <dbReference type="ChEBI" id="CHEBI:456216"/>
    </reaction>
</comment>
<evidence type="ECO:0000256" key="1">
    <source>
        <dbReference type="HAMAP-Rule" id="MF_00122"/>
    </source>
</evidence>
<dbReference type="GO" id="GO:0006450">
    <property type="term" value="P:regulation of translational fidelity"/>
    <property type="evidence" value="ECO:0007669"/>
    <property type="project" value="InterPro"/>
</dbReference>
<comment type="similarity">
    <text evidence="1">Belongs to the GatC family.</text>
</comment>
<accession>A0A1F4VCG4</accession>
<protein>
    <recommendedName>
        <fullName evidence="1">Aspartyl/glutamyl-tRNA(Asn/Gln) amidotransferase subunit C</fullName>
        <shortName evidence="1">Asp/Glu-ADT subunit C</shortName>
        <ecNumber evidence="1">6.3.5.-</ecNumber>
    </recommendedName>
</protein>
<dbReference type="InterPro" id="IPR036113">
    <property type="entry name" value="Asp/Glu-ADT_sf_sub_c"/>
</dbReference>
<dbReference type="Gene3D" id="1.10.20.60">
    <property type="entry name" value="Glu-tRNAGln amidotransferase C subunit, N-terminal domain"/>
    <property type="match status" value="1"/>
</dbReference>
<dbReference type="EMBL" id="MEVI01000003">
    <property type="protein sequence ID" value="OGC54895.1"/>
    <property type="molecule type" value="Genomic_DNA"/>
</dbReference>
<dbReference type="Pfam" id="PF02686">
    <property type="entry name" value="GatC"/>
    <property type="match status" value="1"/>
</dbReference>
<dbReference type="GO" id="GO:0005524">
    <property type="term" value="F:ATP binding"/>
    <property type="evidence" value="ECO:0007669"/>
    <property type="project" value="UniProtKB-KW"/>
</dbReference>
<dbReference type="PANTHER" id="PTHR15004">
    <property type="entry name" value="GLUTAMYL-TRNA(GLN) AMIDOTRANSFERASE SUBUNIT C, MITOCHONDRIAL"/>
    <property type="match status" value="1"/>
</dbReference>
<comment type="subunit">
    <text evidence="1">Heterotrimer of A, B and C subunits.</text>
</comment>
<comment type="catalytic activity">
    <reaction evidence="1">
        <text>L-glutamyl-tRNA(Gln) + L-glutamine + ATP + H2O = L-glutaminyl-tRNA(Gln) + L-glutamate + ADP + phosphate + H(+)</text>
        <dbReference type="Rhea" id="RHEA:17521"/>
        <dbReference type="Rhea" id="RHEA-COMP:9681"/>
        <dbReference type="Rhea" id="RHEA-COMP:9684"/>
        <dbReference type="ChEBI" id="CHEBI:15377"/>
        <dbReference type="ChEBI" id="CHEBI:15378"/>
        <dbReference type="ChEBI" id="CHEBI:29985"/>
        <dbReference type="ChEBI" id="CHEBI:30616"/>
        <dbReference type="ChEBI" id="CHEBI:43474"/>
        <dbReference type="ChEBI" id="CHEBI:58359"/>
        <dbReference type="ChEBI" id="CHEBI:78520"/>
        <dbReference type="ChEBI" id="CHEBI:78521"/>
        <dbReference type="ChEBI" id="CHEBI:456216"/>
    </reaction>
</comment>